<evidence type="ECO:0000313" key="3">
    <source>
        <dbReference type="Proteomes" id="UP000184275"/>
    </source>
</evidence>
<evidence type="ECO:0000313" key="2">
    <source>
        <dbReference type="EMBL" id="SHK48354.1"/>
    </source>
</evidence>
<protein>
    <submittedName>
        <fullName evidence="2">Uncharacterized protein</fullName>
    </submittedName>
</protein>
<reference evidence="3" key="1">
    <citation type="submission" date="2016-11" db="EMBL/GenBank/DDBJ databases">
        <authorList>
            <person name="Varghese N."/>
            <person name="Submissions S."/>
        </authorList>
    </citation>
    <scope>NUCLEOTIDE SEQUENCE [LARGE SCALE GENOMIC DNA]</scope>
    <source>
        <strain evidence="3">UWOS</strain>
    </source>
</reference>
<keyword evidence="1" id="KW-0812">Transmembrane</keyword>
<keyword evidence="1" id="KW-0472">Membrane</keyword>
<keyword evidence="3" id="KW-1185">Reference proteome</keyword>
<sequence length="78" mass="9325">MFDFIGNIFERITNFFVQIILLIIIVFAVVLLLLAAHRHNNNPYVDHSQDIQKQKIETEREAKYKEALQRLYDEQYGK</sequence>
<dbReference type="RefSeq" id="WP_073303237.1">
    <property type="nucleotide sequence ID" value="NZ_FRAW01000007.1"/>
</dbReference>
<dbReference type="EMBL" id="FRAW01000007">
    <property type="protein sequence ID" value="SHK48354.1"/>
    <property type="molecule type" value="Genomic_DNA"/>
</dbReference>
<gene>
    <name evidence="2" type="ORF">SAMN05720469_10764</name>
</gene>
<evidence type="ECO:0000256" key="1">
    <source>
        <dbReference type="SAM" id="Phobius"/>
    </source>
</evidence>
<name>A0A1M6SUF5_9BACT</name>
<feature type="transmembrane region" description="Helical" evidence="1">
    <location>
        <begin position="12"/>
        <end position="34"/>
    </location>
</feature>
<dbReference type="AlphaFoldDB" id="A0A1M6SUF5"/>
<organism evidence="2 3">
    <name type="scientific">Fibrobacter intestinalis</name>
    <dbReference type="NCBI Taxonomy" id="28122"/>
    <lineage>
        <taxon>Bacteria</taxon>
        <taxon>Pseudomonadati</taxon>
        <taxon>Fibrobacterota</taxon>
        <taxon>Fibrobacteria</taxon>
        <taxon>Fibrobacterales</taxon>
        <taxon>Fibrobacteraceae</taxon>
        <taxon>Fibrobacter</taxon>
    </lineage>
</organism>
<keyword evidence="1" id="KW-1133">Transmembrane helix</keyword>
<proteinExistence type="predicted"/>
<dbReference type="Proteomes" id="UP000184275">
    <property type="component" value="Unassembled WGS sequence"/>
</dbReference>
<accession>A0A1M6SUF5</accession>